<comment type="caution">
    <text evidence="3">The sequence shown here is derived from an EMBL/GenBank/DDBJ whole genome shotgun (WGS) entry which is preliminary data.</text>
</comment>
<dbReference type="PROSITE" id="PS51257">
    <property type="entry name" value="PROKAR_LIPOPROTEIN"/>
    <property type="match status" value="1"/>
</dbReference>
<evidence type="ECO:0000256" key="2">
    <source>
        <dbReference type="SAM" id="SignalP"/>
    </source>
</evidence>
<dbReference type="RefSeq" id="WP_322466303.1">
    <property type="nucleotide sequence ID" value="NZ_JAXOJX010000026.1"/>
</dbReference>
<feature type="compositionally biased region" description="Basic residues" evidence="1">
    <location>
        <begin position="193"/>
        <end position="202"/>
    </location>
</feature>
<evidence type="ECO:0000313" key="4">
    <source>
        <dbReference type="Proteomes" id="UP001293718"/>
    </source>
</evidence>
<dbReference type="Proteomes" id="UP001293718">
    <property type="component" value="Unassembled WGS sequence"/>
</dbReference>
<dbReference type="EMBL" id="JAXOJX010000026">
    <property type="protein sequence ID" value="MDZ5458148.1"/>
    <property type="molecule type" value="Genomic_DNA"/>
</dbReference>
<sequence>MKQFSNVLTGAALALACAASFAQQAAAPSVADQREAHQEQRIQQGIANGSVSAREAYRLERQQGRIDAAEAAAKADGNVSGAERERLNRMQNNANAAIAQQKHDVNTASTRMAPAAPPTSGALVDRRESAQDARIRQGIASGQIDAREAERLEREQSRISAAEARANADGHVSGAERTRLERMQQRASADIHHQKHDRQHAQ</sequence>
<name>A0ABU5IIY2_9BURK</name>
<feature type="signal peptide" evidence="2">
    <location>
        <begin position="1"/>
        <end position="25"/>
    </location>
</feature>
<keyword evidence="4" id="KW-1185">Reference proteome</keyword>
<gene>
    <name evidence="3" type="ORF">SM757_16355</name>
</gene>
<proteinExistence type="predicted"/>
<feature type="region of interest" description="Disordered" evidence="1">
    <location>
        <begin position="153"/>
        <end position="202"/>
    </location>
</feature>
<evidence type="ECO:0000256" key="1">
    <source>
        <dbReference type="SAM" id="MobiDB-lite"/>
    </source>
</evidence>
<protein>
    <recommendedName>
        <fullName evidence="5">DUF4148 domain-containing protein</fullName>
    </recommendedName>
</protein>
<keyword evidence="2" id="KW-0732">Signal</keyword>
<feature type="chain" id="PRO_5046984101" description="DUF4148 domain-containing protein" evidence="2">
    <location>
        <begin position="26"/>
        <end position="202"/>
    </location>
</feature>
<accession>A0ABU5IIY2</accession>
<feature type="region of interest" description="Disordered" evidence="1">
    <location>
        <begin position="111"/>
        <end position="130"/>
    </location>
</feature>
<organism evidence="3 4">
    <name type="scientific">Azohydromonas lata</name>
    <dbReference type="NCBI Taxonomy" id="45677"/>
    <lineage>
        <taxon>Bacteria</taxon>
        <taxon>Pseudomonadati</taxon>
        <taxon>Pseudomonadota</taxon>
        <taxon>Betaproteobacteria</taxon>
        <taxon>Burkholderiales</taxon>
        <taxon>Sphaerotilaceae</taxon>
        <taxon>Azohydromonas</taxon>
    </lineage>
</organism>
<reference evidence="3 4" key="1">
    <citation type="submission" date="2023-11" db="EMBL/GenBank/DDBJ databases">
        <title>Draft genome of Azohydromonas lata strain H1 (DSM1123), a polyhydroxyalkanoate producer.</title>
        <authorList>
            <person name="Traversa D."/>
            <person name="D'Addabbo P."/>
            <person name="Pazzani C."/>
            <person name="Manzari C."/>
            <person name="Chiara M."/>
            <person name="Scrascia M."/>
        </authorList>
    </citation>
    <scope>NUCLEOTIDE SEQUENCE [LARGE SCALE GENOMIC DNA]</scope>
    <source>
        <strain evidence="3 4">H1</strain>
    </source>
</reference>
<evidence type="ECO:0000313" key="3">
    <source>
        <dbReference type="EMBL" id="MDZ5458148.1"/>
    </source>
</evidence>
<feature type="compositionally biased region" description="Basic and acidic residues" evidence="1">
    <location>
        <begin position="174"/>
        <end position="192"/>
    </location>
</feature>
<evidence type="ECO:0008006" key="5">
    <source>
        <dbReference type="Google" id="ProtNLM"/>
    </source>
</evidence>